<feature type="region of interest" description="Disordered" evidence="1">
    <location>
        <begin position="1"/>
        <end position="91"/>
    </location>
</feature>
<evidence type="ECO:0000256" key="1">
    <source>
        <dbReference type="SAM" id="MobiDB-lite"/>
    </source>
</evidence>
<evidence type="ECO:0000313" key="3">
    <source>
        <dbReference type="Proteomes" id="UP001066276"/>
    </source>
</evidence>
<organism evidence="2 3">
    <name type="scientific">Pleurodeles waltl</name>
    <name type="common">Iberian ribbed newt</name>
    <dbReference type="NCBI Taxonomy" id="8319"/>
    <lineage>
        <taxon>Eukaryota</taxon>
        <taxon>Metazoa</taxon>
        <taxon>Chordata</taxon>
        <taxon>Craniata</taxon>
        <taxon>Vertebrata</taxon>
        <taxon>Euteleostomi</taxon>
        <taxon>Amphibia</taxon>
        <taxon>Batrachia</taxon>
        <taxon>Caudata</taxon>
        <taxon>Salamandroidea</taxon>
        <taxon>Salamandridae</taxon>
        <taxon>Pleurodelinae</taxon>
        <taxon>Pleurodeles</taxon>
    </lineage>
</organism>
<feature type="compositionally biased region" description="Polar residues" evidence="1">
    <location>
        <begin position="73"/>
        <end position="84"/>
    </location>
</feature>
<accession>A0AAV7U177</accession>
<protein>
    <submittedName>
        <fullName evidence="2">Uncharacterized protein</fullName>
    </submittedName>
</protein>
<evidence type="ECO:0000313" key="2">
    <source>
        <dbReference type="EMBL" id="KAJ1182613.1"/>
    </source>
</evidence>
<name>A0AAV7U177_PLEWA</name>
<proteinExistence type="predicted"/>
<dbReference type="EMBL" id="JANPWB010000006">
    <property type="protein sequence ID" value="KAJ1182613.1"/>
    <property type="molecule type" value="Genomic_DNA"/>
</dbReference>
<reference evidence="2" key="1">
    <citation type="journal article" date="2022" name="bioRxiv">
        <title>Sequencing and chromosome-scale assembly of the giantPleurodeles waltlgenome.</title>
        <authorList>
            <person name="Brown T."/>
            <person name="Elewa A."/>
            <person name="Iarovenko S."/>
            <person name="Subramanian E."/>
            <person name="Araus A.J."/>
            <person name="Petzold A."/>
            <person name="Susuki M."/>
            <person name="Suzuki K.-i.T."/>
            <person name="Hayashi T."/>
            <person name="Toyoda A."/>
            <person name="Oliveira C."/>
            <person name="Osipova E."/>
            <person name="Leigh N.D."/>
            <person name="Simon A."/>
            <person name="Yun M.H."/>
        </authorList>
    </citation>
    <scope>NUCLEOTIDE SEQUENCE</scope>
    <source>
        <strain evidence="2">20211129_DDA</strain>
        <tissue evidence="2">Liver</tissue>
    </source>
</reference>
<dbReference type="Proteomes" id="UP001066276">
    <property type="component" value="Chromosome 3_2"/>
</dbReference>
<comment type="caution">
    <text evidence="2">The sequence shown here is derived from an EMBL/GenBank/DDBJ whole genome shotgun (WGS) entry which is preliminary data.</text>
</comment>
<dbReference type="AlphaFoldDB" id="A0AAV7U177"/>
<sequence>MRRPTGISVSGLFDERAHPARAEPYPQLLPRTKLQRSRQLRDHHDRKHRFRKQVIPELELPWSAKGSGYDGSINDQDQQTAYSQRLKKAQS</sequence>
<gene>
    <name evidence="2" type="ORF">NDU88_007800</name>
</gene>
<keyword evidence="3" id="KW-1185">Reference proteome</keyword>